<dbReference type="SUPFAM" id="SSF48371">
    <property type="entry name" value="ARM repeat"/>
    <property type="match status" value="1"/>
</dbReference>
<dbReference type="InterPro" id="IPR046805">
    <property type="entry name" value="Tra1_ring"/>
</dbReference>
<evidence type="ECO:0000313" key="3">
    <source>
        <dbReference type="Proteomes" id="UP000887565"/>
    </source>
</evidence>
<accession>A0A915HPX3</accession>
<dbReference type="GO" id="GO:0005634">
    <property type="term" value="C:nucleus"/>
    <property type="evidence" value="ECO:0007669"/>
    <property type="project" value="TreeGrafter"/>
</dbReference>
<dbReference type="InterPro" id="IPR016024">
    <property type="entry name" value="ARM-type_fold"/>
</dbReference>
<feature type="compositionally biased region" description="Polar residues" evidence="1">
    <location>
        <begin position="1261"/>
        <end position="1277"/>
    </location>
</feature>
<organism evidence="3 4">
    <name type="scientific">Romanomermis culicivorax</name>
    <name type="common">Nematode worm</name>
    <dbReference type="NCBI Taxonomy" id="13658"/>
    <lineage>
        <taxon>Eukaryota</taxon>
        <taxon>Metazoa</taxon>
        <taxon>Ecdysozoa</taxon>
        <taxon>Nematoda</taxon>
        <taxon>Enoplea</taxon>
        <taxon>Dorylaimia</taxon>
        <taxon>Mermithida</taxon>
        <taxon>Mermithoidea</taxon>
        <taxon>Mermithidae</taxon>
        <taxon>Romanomermis</taxon>
    </lineage>
</organism>
<evidence type="ECO:0000259" key="2">
    <source>
        <dbReference type="Pfam" id="PF02259"/>
    </source>
</evidence>
<dbReference type="GO" id="GO:0000124">
    <property type="term" value="C:SAGA complex"/>
    <property type="evidence" value="ECO:0007669"/>
    <property type="project" value="TreeGrafter"/>
</dbReference>
<dbReference type="PANTHER" id="PTHR11139:SF1">
    <property type="entry name" value="TRANSFORMATION_TRANSCRIPTION DOMAIN-ASSOCIATED PROTEIN"/>
    <property type="match status" value="1"/>
</dbReference>
<evidence type="ECO:0000256" key="1">
    <source>
        <dbReference type="SAM" id="MobiDB-lite"/>
    </source>
</evidence>
<dbReference type="GO" id="GO:0006355">
    <property type="term" value="P:regulation of DNA-templated transcription"/>
    <property type="evidence" value="ECO:0007669"/>
    <property type="project" value="TreeGrafter"/>
</dbReference>
<dbReference type="Proteomes" id="UP000887565">
    <property type="component" value="Unplaced"/>
</dbReference>
<reference evidence="4" key="1">
    <citation type="submission" date="2022-11" db="UniProtKB">
        <authorList>
            <consortium name="WormBaseParasite"/>
        </authorList>
    </citation>
    <scope>IDENTIFICATION</scope>
</reference>
<evidence type="ECO:0000313" key="4">
    <source>
        <dbReference type="WBParaSite" id="nRc.2.0.1.t03769-RA"/>
    </source>
</evidence>
<protein>
    <submittedName>
        <fullName evidence="4">PIK-related kinase FAT domain-containing protein</fullName>
    </submittedName>
</protein>
<feature type="region of interest" description="Disordered" evidence="1">
    <location>
        <begin position="1261"/>
        <end position="1287"/>
    </location>
</feature>
<dbReference type="InterPro" id="IPR003151">
    <property type="entry name" value="PIK-rel_kinase_FAT"/>
</dbReference>
<dbReference type="WBParaSite" id="nRc.2.0.1.t03769-RA">
    <property type="protein sequence ID" value="nRc.2.0.1.t03769-RA"/>
    <property type="gene ID" value="nRc.2.0.1.g03769"/>
</dbReference>
<proteinExistence type="predicted"/>
<dbReference type="GO" id="GO:0006281">
    <property type="term" value="P:DNA repair"/>
    <property type="evidence" value="ECO:0007669"/>
    <property type="project" value="TreeGrafter"/>
</dbReference>
<dbReference type="PANTHER" id="PTHR11139">
    <property type="entry name" value="ATAXIA TELANGIECTASIA MUTATED ATM -RELATED"/>
    <property type="match status" value="1"/>
</dbReference>
<dbReference type="Pfam" id="PF20206">
    <property type="entry name" value="Tra1_ring"/>
    <property type="match status" value="1"/>
</dbReference>
<dbReference type="GO" id="GO:0035267">
    <property type="term" value="C:NuA4 histone acetyltransferase complex"/>
    <property type="evidence" value="ECO:0007669"/>
    <property type="project" value="TreeGrafter"/>
</dbReference>
<feature type="domain" description="PIK-related kinase FAT" evidence="2">
    <location>
        <begin position="1544"/>
        <end position="1703"/>
    </location>
</feature>
<sequence>MSDFTCPCAALIEYLWTTNLKASSSEFIFRSIVPCKDKAFKLFFVGSVNSCLALTRKMSKPDEPFGLGHAEVLLKTLADSSLRDDMKLKALQEINDNFEAIVTTSAYQPIADNLLKIFTRSLQTETTPQFIGENNTQQLRKLMLEIIHRMPMNGEFFKPYIKSLLALMFKLLEVENEENSLICLRIVMDFHRQFRPPFSHDVQQFLNFIKRILQNLATHSTNIFEPKPPIKVNEVQELNVDAALQTAYVIIPIQTEQKLSDGSNITYTLLPRGIVSLKVLAEMLISIIMLHQVYKQHVQQDIQEFIPLFTFDRNDPNFNREILMDFLNIQVKTMSFFVVLCRNMQEYVANYSSSLAKALPNILLVCPPDVSSIRKELMIAFRHMLTMDVMRSRFTPYLEQFFDEKLTMGTSFTAFDSLRVHIYQTLADFVHHGRNQLTLENQVSCAYYFSKVIFDSTLPCTTHTMALKLLLNIVDSLARQSENVSVKPVIVFLLDLFVKKFREIALEIIPSFQEKCERRRTDSLTQTSALSISTTLTKSFSDLATEPVAGNISQSNIDSQTQSTTVFAESDTKDNESTDQKPFTTATIAASEKEEKLSFGIPTTFYSPGLSDTRAWLKMLVHSAKVISSALSGCKYTAQGIDPKYPTTPLSSLEAEYFLKIVKYGLMSIDVYIYAPGNTLNSLVKVPIQGNHIYRLKEEKEVLEHFASIFALMNLQTFKELFTDCIDYVVERISVNPVLQVISYACDFLRKNITSNQKSKNHVLKLLSNFVMSAFRINSVSNSTTDESIFEFFMDNAKDFQPNPRNIYKHDSTDRDLIVDALAALFVSATNKETRQDASTAVNSVVRYITFLAAYDEIRAFKYGENADEKKFMDVYVLTDAICKSLADEDKESSKAGILAMTLVLDTANNLMIDKKIANGTVDFAKSTIEFLLTIVAKDTDKKHTHSVLEIIGTILDQQVIQLIETFIPNFVGWMLSDGVDFLCLSAQCQIGILYGKIVTPSMEMLHNAMKPLLLEFSRFNGLTAPVAQKLFMLTKLFPAFFTEKLCDQLYDIDTCALIIEIFCYVPSATSRYIDYLVPLITKAENALQLGWVLKQEEAKACREILRSSSSFIFNLVKEESQNSTVEWKRTTFFKFVQYYQDRSIDAKLKAAILQYVVIPCVARSFERGEVDELIGTSVPNLEQDSDDNLVSVLVNRIIREVSGEFGEIHKMHDVLLIGLYQLGALEHRRLSVDVCEMILKWEMIRLKGDTDAPDTAISATTLADTPQSSSSSTAGDSPNKIPPIDANPAIAPGSMSSALEMFSKRCLQLEQPVNLTPICICLDVITYVIGCLIVKSMYGFITKLLAALNSDTNNPLSLDELEILNSSMQQILCEALSNYENNEELKEWHGQLRIAMIMGLINTDSNTREKYMDFLLIMCDIEQPLEIAKHWRFANVTLENLQSDIKEELMDIVDDNAQDDNKRQFKQNFIGLWQKNLAFLNSCSKILAMTKEENKLSSLYMNLSTFNEFRLWEDQWMKCIIELNDWDLVQEYAASKEVSDPFLLVESAWRIPNWSAAKECIFQIEHACPLNFLWKLQLYRGYYTLCSGEDGQSWSIEKCVEATSNNQIKEWRKLPKIVSKSHCQLLQAAQQVVELSEASNLSATLSPTQLNRSNNITEMKSIQSNQNAVLGIHAFAQCLLQFARASRKQGLTSVAIDTLNSVNEAAQSFSAGLQFNDSSARSWAYWGNHLESLFLNNPNKIPELLSHLKQTCNQQVVDLLGRIGKAFPETLFYAMKFFDQAFLDVDPWQKCFRDVLNVAKEIHPFLFATLTKSCNE</sequence>
<dbReference type="InterPro" id="IPR046807">
    <property type="entry name" value="Tra1_central"/>
</dbReference>
<dbReference type="InterPro" id="IPR050517">
    <property type="entry name" value="DDR_Repair_Kinase"/>
</dbReference>
<name>A0A915HPX3_ROMCU</name>
<keyword evidence="3" id="KW-1185">Reference proteome</keyword>
<dbReference type="Pfam" id="PF20175">
    <property type="entry name" value="Tra1_central"/>
    <property type="match status" value="1"/>
</dbReference>
<dbReference type="Pfam" id="PF02259">
    <property type="entry name" value="FAT"/>
    <property type="match status" value="1"/>
</dbReference>